<dbReference type="EMBL" id="MHSK01000026">
    <property type="protein sequence ID" value="OHA41736.1"/>
    <property type="molecule type" value="Genomic_DNA"/>
</dbReference>
<name>A0A1G2P059_9BACT</name>
<evidence type="ECO:0000313" key="2">
    <source>
        <dbReference type="Proteomes" id="UP000177269"/>
    </source>
</evidence>
<dbReference type="AlphaFoldDB" id="A0A1G2P059"/>
<reference evidence="1 2" key="1">
    <citation type="journal article" date="2016" name="Nat. Commun.">
        <title>Thousands of microbial genomes shed light on interconnected biogeochemical processes in an aquifer system.</title>
        <authorList>
            <person name="Anantharaman K."/>
            <person name="Brown C.T."/>
            <person name="Hug L.A."/>
            <person name="Sharon I."/>
            <person name="Castelle C.J."/>
            <person name="Probst A.J."/>
            <person name="Thomas B.C."/>
            <person name="Singh A."/>
            <person name="Wilkins M.J."/>
            <person name="Karaoz U."/>
            <person name="Brodie E.L."/>
            <person name="Williams K.H."/>
            <person name="Hubbard S.S."/>
            <person name="Banfield J.F."/>
        </authorList>
    </citation>
    <scope>NUCLEOTIDE SEQUENCE [LARGE SCALE GENOMIC DNA]</scope>
</reference>
<comment type="caution">
    <text evidence="1">The sequence shown here is derived from an EMBL/GenBank/DDBJ whole genome shotgun (WGS) entry which is preliminary data.</text>
</comment>
<sequence>MIITGSWGGFFYLFSPTVGNNLKNKKRKGSMQIKINGAPVEISVFTDRDTRFEVPVTRLNGEHGAIENVPDGTRELTIQVKLSPEVSMVAYIMQYGKNQILTRLEDLDSYKQGSRFLYYLPLWKSGGRLLPNPNGKSFRLFAISLAGRLKEVVVSVVQQGGTLFLIAQETYDEQLYRAGDVVDCPTMRKTKHYTLAMARDLLDGQDEFISGLPEMSQYVKPDTKKQQLELRYGEGLVLWYSKGKQLGAVLTTGGVCRCHWSAILTTRDRLKYLVRGEKILFLDTRVTEGTTQFKRELVDVQVEGAMPGLLDLKLELDEKDFEVC</sequence>
<organism evidence="1 2">
    <name type="scientific">Candidatus Taylorbacteria bacterium RIFCSPLOWO2_12_FULL_43_20</name>
    <dbReference type="NCBI Taxonomy" id="1802332"/>
    <lineage>
        <taxon>Bacteria</taxon>
        <taxon>Candidatus Tayloriibacteriota</taxon>
    </lineage>
</organism>
<protein>
    <submittedName>
        <fullName evidence="1">Uncharacterized protein</fullName>
    </submittedName>
</protein>
<accession>A0A1G2P059</accession>
<dbReference type="Proteomes" id="UP000177269">
    <property type="component" value="Unassembled WGS sequence"/>
</dbReference>
<evidence type="ECO:0000313" key="1">
    <source>
        <dbReference type="EMBL" id="OHA41736.1"/>
    </source>
</evidence>
<gene>
    <name evidence="1" type="ORF">A3G52_04195</name>
</gene>
<proteinExistence type="predicted"/>